<sequence>MNKVLIRTRIRKIVNFFLNKGIGEDSLVSFFKSSIFTAIRDTYRLKKGNVRVFIRNLKNIKLALIFKVVKRVKDLTSELSLQKAGLLNSYIKVGDSVLLAVKSKKYPSLLDTVESSLVFFLKKKALNDNLKRVGLNSKPLPLKGKGFLTQGVLKRGDRFKVLLNNSFFWVNLCRLKNLFKDSVIVKLSLQENRKKSYFIIILLKRYGGNLNRDLSFLNKNGTKALVFLWNNNIISMLKSLMFKGMVPYKIFLDVKKNVFFIKVGGVVGGFLEKSINTVLNSKVKFSIN</sequence>
<dbReference type="Gene3D" id="3.30.1480.10">
    <property type="entry name" value="NusA, N-terminal domain"/>
    <property type="match status" value="1"/>
</dbReference>
<gene>
    <name evidence="2" type="ORF">QTO32_00400</name>
</gene>
<feature type="domain" description="Transcription factor NusA N-terminal" evidence="1">
    <location>
        <begin position="19"/>
        <end position="101"/>
    </location>
</feature>
<name>A0AA51BKQ7_9BACT</name>
<dbReference type="Proteomes" id="UP001238843">
    <property type="component" value="Chromosome"/>
</dbReference>
<evidence type="ECO:0000313" key="2">
    <source>
        <dbReference type="EMBL" id="WMI30530.1"/>
    </source>
</evidence>
<proteinExistence type="predicted"/>
<organism evidence="2">
    <name type="scientific">Candidatus Organicella extenuata</name>
    <dbReference type="NCBI Taxonomy" id="2841811"/>
    <lineage>
        <taxon>Bacteria</taxon>
        <taxon>Pseudomonadati</taxon>
        <taxon>Verrucomicrobiota</taxon>
        <taxon>Candidatus Organicella</taxon>
    </lineage>
</organism>
<dbReference type="GO" id="GO:0003700">
    <property type="term" value="F:DNA-binding transcription factor activity"/>
    <property type="evidence" value="ECO:0007669"/>
    <property type="project" value="InterPro"/>
</dbReference>
<dbReference type="Pfam" id="PF08529">
    <property type="entry name" value="NusA_N"/>
    <property type="match status" value="1"/>
</dbReference>
<dbReference type="AlphaFoldDB" id="A0AA51BKQ7"/>
<evidence type="ECO:0000259" key="1">
    <source>
        <dbReference type="Pfam" id="PF08529"/>
    </source>
</evidence>
<reference evidence="2" key="2">
    <citation type="submission" date="2023-06" db="EMBL/GenBank/DDBJ databases">
        <authorList>
            <person name="Williams T.J."/>
            <person name="Allen M.A."/>
            <person name="Ivanova N."/>
            <person name="Huntemann M."/>
            <person name="Haque S."/>
            <person name="Hancock A.M."/>
            <person name="Brazendale S."/>
            <person name="Cavicchioli R."/>
        </authorList>
    </citation>
    <scope>NUCLEOTIDE SEQUENCE</scope>
    <source>
        <strain evidence="2">MAG_Ga0307966_1000010</strain>
    </source>
</reference>
<dbReference type="GO" id="GO:0031554">
    <property type="term" value="P:regulation of termination of DNA-templated transcription"/>
    <property type="evidence" value="ECO:0007669"/>
    <property type="project" value="InterPro"/>
</dbReference>
<dbReference type="SUPFAM" id="SSF69705">
    <property type="entry name" value="Transcription factor NusA, N-terminal domain"/>
    <property type="match status" value="1"/>
</dbReference>
<dbReference type="InterPro" id="IPR036555">
    <property type="entry name" value="NusA_N_sf"/>
</dbReference>
<reference evidence="2" key="1">
    <citation type="journal article" date="2021" name="Front. Microbiol.">
        <title>Genome Analysis of a Verrucomicrobial Endosymbiont With a Tiny Genome Discovered in an Antarctic Lake.</title>
        <authorList>
            <person name="Williams T.J."/>
            <person name="Allen M.A."/>
            <person name="Ivanova N."/>
            <person name="Huntemann M."/>
            <person name="Haque S."/>
            <person name="Hancock A.M."/>
            <person name="Brazendale S."/>
            <person name="Cavicchioli R."/>
        </authorList>
    </citation>
    <scope>NUCLEOTIDE SEQUENCE</scope>
    <source>
        <strain evidence="2">MAG_Ga0307966_1000010</strain>
    </source>
</reference>
<dbReference type="EMBL" id="CP128385">
    <property type="protein sequence ID" value="WMI30530.1"/>
    <property type="molecule type" value="Genomic_DNA"/>
</dbReference>
<accession>A0AA51BKQ7</accession>
<dbReference type="InterPro" id="IPR013735">
    <property type="entry name" value="TF_NusA_N"/>
</dbReference>
<protein>
    <submittedName>
        <fullName evidence="2">NusA N-terminal domain-containing protein</fullName>
    </submittedName>
</protein>